<dbReference type="NCBIfam" id="TIGR00339">
    <property type="entry name" value="sopT"/>
    <property type="match status" value="1"/>
</dbReference>
<dbReference type="NCBIfam" id="NF003166">
    <property type="entry name" value="PRK04149.1"/>
    <property type="match status" value="1"/>
</dbReference>
<dbReference type="Pfam" id="PF14306">
    <property type="entry name" value="PUA_2"/>
    <property type="match status" value="1"/>
</dbReference>
<dbReference type="HAMAP" id="MF_00066">
    <property type="entry name" value="Sulf_adenylyltr"/>
    <property type="match status" value="1"/>
</dbReference>
<evidence type="ECO:0000256" key="8">
    <source>
        <dbReference type="HAMAP-Rule" id="MF_00066"/>
    </source>
</evidence>
<dbReference type="GO" id="GO:0070814">
    <property type="term" value="P:hydrogen sulfide biosynthetic process"/>
    <property type="evidence" value="ECO:0007669"/>
    <property type="project" value="UniProtKB-UniRule"/>
</dbReference>
<evidence type="ECO:0000256" key="5">
    <source>
        <dbReference type="ARBA" id="ARBA00022840"/>
    </source>
</evidence>
<dbReference type="UniPathway" id="UPA00140">
    <property type="reaction ID" value="UER00204"/>
</dbReference>
<dbReference type="Gene3D" id="3.40.50.620">
    <property type="entry name" value="HUPs"/>
    <property type="match status" value="1"/>
</dbReference>
<evidence type="ECO:0000313" key="11">
    <source>
        <dbReference type="EMBL" id="AOU97446.1"/>
    </source>
</evidence>
<dbReference type="EC" id="2.7.7.4" evidence="8"/>
<keyword evidence="3 8" id="KW-0548">Nucleotidyltransferase</keyword>
<keyword evidence="5 8" id="KW-0067">ATP-binding</keyword>
<gene>
    <name evidence="8" type="primary">sat</name>
    <name evidence="11" type="ORF">BI364_05155</name>
</gene>
<dbReference type="SUPFAM" id="SSF88697">
    <property type="entry name" value="PUA domain-like"/>
    <property type="match status" value="1"/>
</dbReference>
<evidence type="ECO:0000256" key="2">
    <source>
        <dbReference type="ARBA" id="ARBA00022679"/>
    </source>
</evidence>
<dbReference type="GO" id="GO:0000103">
    <property type="term" value="P:sulfate assimilation"/>
    <property type="evidence" value="ECO:0007669"/>
    <property type="project" value="UniProtKB-UniRule"/>
</dbReference>
<dbReference type="Pfam" id="PF01747">
    <property type="entry name" value="ATP-sulfurylase"/>
    <property type="match status" value="1"/>
</dbReference>
<comment type="catalytic activity">
    <reaction evidence="7 8">
        <text>sulfate + ATP + H(+) = adenosine 5'-phosphosulfate + diphosphate</text>
        <dbReference type="Rhea" id="RHEA:18133"/>
        <dbReference type="ChEBI" id="CHEBI:15378"/>
        <dbReference type="ChEBI" id="CHEBI:16189"/>
        <dbReference type="ChEBI" id="CHEBI:30616"/>
        <dbReference type="ChEBI" id="CHEBI:33019"/>
        <dbReference type="ChEBI" id="CHEBI:58243"/>
        <dbReference type="EC" id="2.7.7.4"/>
    </reaction>
</comment>
<dbReference type="RefSeq" id="WP_070077831.1">
    <property type="nucleotide sequence ID" value="NZ_CP017415.1"/>
</dbReference>
<evidence type="ECO:0000313" key="12">
    <source>
        <dbReference type="Proteomes" id="UP000095401"/>
    </source>
</evidence>
<dbReference type="CDD" id="cd00517">
    <property type="entry name" value="ATPS"/>
    <property type="match status" value="1"/>
</dbReference>
<dbReference type="Gene3D" id="3.10.400.10">
    <property type="entry name" value="Sulfate adenylyltransferase"/>
    <property type="match status" value="1"/>
</dbReference>
<dbReference type="GO" id="GO:0005524">
    <property type="term" value="F:ATP binding"/>
    <property type="evidence" value="ECO:0007669"/>
    <property type="project" value="UniProtKB-KW"/>
</dbReference>
<evidence type="ECO:0000256" key="4">
    <source>
        <dbReference type="ARBA" id="ARBA00022741"/>
    </source>
</evidence>
<evidence type="ECO:0000259" key="9">
    <source>
        <dbReference type="Pfam" id="PF01747"/>
    </source>
</evidence>
<sequence>MSSNTSTSTLIAPHGGRLIDRVEPSTTHADAMHQAETLPCLTLTARQLADLECLATGIYSPLEGFMDAGDYHSVLESMRLADGTLWPIPVVFDVDAQDLARIGAAAEIALVWAGHIVGTLQIAARYSADKAREARAVYGTEEPAHPGVSALRALGDVYLAGPVRLLEPSLHGSFDRYRYTPLRSRAEFIRRGWRRVAAFQTRNPIHRAHEYLQKVALEHVDGLFVHPLVGMTKSDDIPAELRIRSYEVILERYYPLEHTLLGVFPAAMRYAGPREALMHAIARQNYGCSHFIVGRDHAGVGGYYGTYDAQRIFEGLTSADLGITPLPFENAAYCPSCSQMATRKTCPHPETNWVQLSGSRVREMLRQGIRPPAEFTRPEVADLLMLQAGCLEG</sequence>
<feature type="domain" description="ATP-sulfurylase PUA-like" evidence="10">
    <location>
        <begin position="11"/>
        <end position="167"/>
    </location>
</feature>
<dbReference type="Proteomes" id="UP000095401">
    <property type="component" value="Chromosome"/>
</dbReference>
<dbReference type="InterPro" id="IPR025980">
    <property type="entry name" value="ATP-Sase_PUA-like_dom"/>
</dbReference>
<dbReference type="SUPFAM" id="SSF52374">
    <property type="entry name" value="Nucleotidylyl transferase"/>
    <property type="match status" value="1"/>
</dbReference>
<protein>
    <recommendedName>
        <fullName evidence="8">Sulfate adenylyltransferase</fullName>
        <ecNumber evidence="8">2.7.7.4</ecNumber>
    </recommendedName>
    <alternativeName>
        <fullName evidence="8">ATP-sulfurylase</fullName>
    </alternativeName>
    <alternativeName>
        <fullName evidence="8">Sulfate adenylate transferase</fullName>
        <shortName evidence="8">SAT</shortName>
    </alternativeName>
</protein>
<evidence type="ECO:0000259" key="10">
    <source>
        <dbReference type="Pfam" id="PF14306"/>
    </source>
</evidence>
<name>A0A1D8ILW0_9GAMM</name>
<dbReference type="InterPro" id="IPR015947">
    <property type="entry name" value="PUA-like_sf"/>
</dbReference>
<accession>A0A1D8ILW0</accession>
<evidence type="ECO:0000256" key="1">
    <source>
        <dbReference type="ARBA" id="ARBA00005048"/>
    </source>
</evidence>
<dbReference type="PANTHER" id="PTHR43509">
    <property type="match status" value="1"/>
</dbReference>
<evidence type="ECO:0000256" key="3">
    <source>
        <dbReference type="ARBA" id="ARBA00022695"/>
    </source>
</evidence>
<proteinExistence type="inferred from homology"/>
<organism evidence="11 12">
    <name type="scientific">Acidihalobacter yilgarnensis</name>
    <dbReference type="NCBI Taxonomy" id="2819280"/>
    <lineage>
        <taxon>Bacteria</taxon>
        <taxon>Pseudomonadati</taxon>
        <taxon>Pseudomonadota</taxon>
        <taxon>Gammaproteobacteria</taxon>
        <taxon>Chromatiales</taxon>
        <taxon>Ectothiorhodospiraceae</taxon>
        <taxon>Acidihalobacter</taxon>
    </lineage>
</organism>
<dbReference type="AlphaFoldDB" id="A0A1D8ILW0"/>
<dbReference type="InterPro" id="IPR024951">
    <property type="entry name" value="Sulfurylase_cat_dom"/>
</dbReference>
<dbReference type="InterPro" id="IPR020792">
    <property type="entry name" value="SO4_adenylyltransferase_pro"/>
</dbReference>
<evidence type="ECO:0000256" key="6">
    <source>
        <dbReference type="ARBA" id="ARBA00037980"/>
    </source>
</evidence>
<reference evidence="12" key="1">
    <citation type="submission" date="2016-09" db="EMBL/GenBank/DDBJ databases">
        <title>Acidihalobacter prosperus F5.</title>
        <authorList>
            <person name="Khaleque H.N."/>
            <person name="Ramsay J.P."/>
            <person name="Kaksonen A.H."/>
            <person name="Boxall N.J."/>
            <person name="Watkin E.L.J."/>
        </authorList>
    </citation>
    <scope>NUCLEOTIDE SEQUENCE [LARGE SCALE GENOMIC DNA]</scope>
    <source>
        <strain evidence="12">F5</strain>
    </source>
</reference>
<feature type="domain" description="Sulphate adenylyltransferase catalytic" evidence="9">
    <location>
        <begin position="176"/>
        <end position="385"/>
    </location>
</feature>
<evidence type="ECO:0000256" key="7">
    <source>
        <dbReference type="ARBA" id="ARBA00049370"/>
    </source>
</evidence>
<keyword evidence="2 8" id="KW-0808">Transferase</keyword>
<dbReference type="EMBL" id="CP017415">
    <property type="protein sequence ID" value="AOU97446.1"/>
    <property type="molecule type" value="Genomic_DNA"/>
</dbReference>
<comment type="pathway">
    <text evidence="1 8">Sulfur metabolism; hydrogen sulfide biosynthesis; sulfite from sulfate: step 1/3.</text>
</comment>
<keyword evidence="12" id="KW-1185">Reference proteome</keyword>
<comment type="similarity">
    <text evidence="6 8">Belongs to the sulfate adenylyltransferase family.</text>
</comment>
<dbReference type="KEGG" id="aprs:BI364_05155"/>
<keyword evidence="4 8" id="KW-0547">Nucleotide-binding</keyword>
<dbReference type="InterPro" id="IPR014729">
    <property type="entry name" value="Rossmann-like_a/b/a_fold"/>
</dbReference>
<dbReference type="InterPro" id="IPR002650">
    <property type="entry name" value="Sulphate_adenylyltransferase"/>
</dbReference>
<dbReference type="GO" id="GO:0004781">
    <property type="term" value="F:sulfate adenylyltransferase (ATP) activity"/>
    <property type="evidence" value="ECO:0007669"/>
    <property type="project" value="UniProtKB-UniRule"/>
</dbReference>
<dbReference type="PANTHER" id="PTHR43509:SF1">
    <property type="entry name" value="SULFATE ADENYLYLTRANSFERASE"/>
    <property type="match status" value="1"/>
</dbReference>